<evidence type="ECO:0000256" key="10">
    <source>
        <dbReference type="ARBA" id="ARBA00022737"/>
    </source>
</evidence>
<comment type="subcellular location">
    <subcellularLocation>
        <location evidence="2">Cell membrane</location>
    </subcellularLocation>
    <subcellularLocation>
        <location evidence="3">Cytoplasm</location>
    </subcellularLocation>
    <subcellularLocation>
        <location evidence="1">Nucleus</location>
    </subcellularLocation>
</comment>
<evidence type="ECO:0000256" key="2">
    <source>
        <dbReference type="ARBA" id="ARBA00004236"/>
    </source>
</evidence>
<dbReference type="PROSITE" id="PS50222">
    <property type="entry name" value="EF_HAND_2"/>
    <property type="match status" value="1"/>
</dbReference>
<evidence type="ECO:0000256" key="11">
    <source>
        <dbReference type="ARBA" id="ARBA00022837"/>
    </source>
</evidence>
<keyword evidence="9" id="KW-0479">Metal-binding</keyword>
<evidence type="ECO:0000256" key="14">
    <source>
        <dbReference type="ARBA" id="ARBA00023242"/>
    </source>
</evidence>
<reference evidence="19" key="1">
    <citation type="journal article" date="2015" name="Sci. Rep.">
        <title>Tissue- and time-dependent transcription in Ixodes ricinus salivary glands and midguts when blood feeding on the vertebrate host.</title>
        <authorList>
            <person name="Kotsyfakis M."/>
            <person name="Schwarz A."/>
            <person name="Erhart J."/>
            <person name="Ribeiro J.M."/>
        </authorList>
    </citation>
    <scope>NUCLEOTIDE SEQUENCE</scope>
    <source>
        <tissue evidence="19">Salivary gland and midgut</tissue>
    </source>
</reference>
<keyword evidence="11" id="KW-0106">Calcium</keyword>
<evidence type="ECO:0000256" key="8">
    <source>
        <dbReference type="ARBA" id="ARBA00022707"/>
    </source>
</evidence>
<evidence type="ECO:0000256" key="1">
    <source>
        <dbReference type="ARBA" id="ARBA00004123"/>
    </source>
</evidence>
<accession>V5HW85</accession>
<keyword evidence="14" id="KW-0539">Nucleus</keyword>
<dbReference type="AlphaFoldDB" id="V5HW85"/>
<evidence type="ECO:0000256" key="15">
    <source>
        <dbReference type="ARBA" id="ARBA00023288"/>
    </source>
</evidence>
<dbReference type="InterPro" id="IPR002048">
    <property type="entry name" value="EF_hand_dom"/>
</dbReference>
<name>V5HW85_IXORI</name>
<evidence type="ECO:0000256" key="9">
    <source>
        <dbReference type="ARBA" id="ARBA00022723"/>
    </source>
</evidence>
<dbReference type="GO" id="GO:0005509">
    <property type="term" value="F:calcium ion binding"/>
    <property type="evidence" value="ECO:0007669"/>
    <property type="project" value="InterPro"/>
</dbReference>
<evidence type="ECO:0000256" key="16">
    <source>
        <dbReference type="ARBA" id="ARBA00038164"/>
    </source>
</evidence>
<dbReference type="EMBL" id="GANP01005780">
    <property type="protein sequence ID" value="JAB78688.1"/>
    <property type="molecule type" value="mRNA"/>
</dbReference>
<evidence type="ECO:0000256" key="4">
    <source>
        <dbReference type="ARBA" id="ARBA00022448"/>
    </source>
</evidence>
<dbReference type="InterPro" id="IPR011992">
    <property type="entry name" value="EF-hand-dom_pair"/>
</dbReference>
<evidence type="ECO:0000256" key="17">
    <source>
        <dbReference type="SAM" id="MobiDB-lite"/>
    </source>
</evidence>
<evidence type="ECO:0000256" key="3">
    <source>
        <dbReference type="ARBA" id="ARBA00004496"/>
    </source>
</evidence>
<evidence type="ECO:0000256" key="6">
    <source>
        <dbReference type="ARBA" id="ARBA00022490"/>
    </source>
</evidence>
<keyword evidence="10" id="KW-0677">Repeat</keyword>
<feature type="region of interest" description="Disordered" evidence="17">
    <location>
        <begin position="86"/>
        <end position="113"/>
    </location>
</feature>
<evidence type="ECO:0000259" key="18">
    <source>
        <dbReference type="PROSITE" id="PS50222"/>
    </source>
</evidence>
<keyword evidence="7" id="KW-0597">Phosphoprotein</keyword>
<evidence type="ECO:0000313" key="19">
    <source>
        <dbReference type="EMBL" id="JAB78688.1"/>
    </source>
</evidence>
<keyword evidence="6" id="KW-0963">Cytoplasm</keyword>
<dbReference type="GO" id="GO:0015031">
    <property type="term" value="P:protein transport"/>
    <property type="evidence" value="ECO:0007669"/>
    <property type="project" value="UniProtKB-KW"/>
</dbReference>
<feature type="compositionally biased region" description="Basic residues" evidence="17">
    <location>
        <begin position="97"/>
        <end position="106"/>
    </location>
</feature>
<evidence type="ECO:0000256" key="13">
    <source>
        <dbReference type="ARBA" id="ARBA00023136"/>
    </source>
</evidence>
<sequence length="132" mass="15645">MGTRSSLMLQEEEIQEIQQETGFSANQIERLHSRFTSLDKTDNGTLSREDFLRIPELAINPFGRSDRPRVLHGRLRRSHQLSYSSRRVLVPDFRPPSNKKQRRTRLNSREEKRNTLPSRCTIWYDDNKNYSP</sequence>
<keyword evidence="4" id="KW-0813">Transport</keyword>
<evidence type="ECO:0000256" key="5">
    <source>
        <dbReference type="ARBA" id="ARBA00022475"/>
    </source>
</evidence>
<dbReference type="PANTHER" id="PTHR46002">
    <property type="entry name" value="EG:114D9.1 PROTEIN-RELATED"/>
    <property type="match status" value="1"/>
</dbReference>
<feature type="domain" description="EF-hand" evidence="18">
    <location>
        <begin position="26"/>
        <end position="61"/>
    </location>
</feature>
<comment type="similarity">
    <text evidence="16">Belongs to the calcineurin regulatory subunit family. CHP subfamily.</text>
</comment>
<dbReference type="SUPFAM" id="SSF47473">
    <property type="entry name" value="EF-hand"/>
    <property type="match status" value="1"/>
</dbReference>
<protein>
    <submittedName>
        <fullName evidence="19">Putative calcium-binding protein p22</fullName>
    </submittedName>
</protein>
<dbReference type="InterPro" id="IPR051875">
    <property type="entry name" value="Calcineurin_B_homologous"/>
</dbReference>
<dbReference type="GO" id="GO:0005886">
    <property type="term" value="C:plasma membrane"/>
    <property type="evidence" value="ECO:0007669"/>
    <property type="project" value="UniProtKB-SubCell"/>
</dbReference>
<dbReference type="Gene3D" id="1.10.238.10">
    <property type="entry name" value="EF-hand"/>
    <property type="match status" value="1"/>
</dbReference>
<keyword evidence="15" id="KW-0449">Lipoprotein</keyword>
<proteinExistence type="evidence at transcript level"/>
<evidence type="ECO:0000256" key="12">
    <source>
        <dbReference type="ARBA" id="ARBA00022927"/>
    </source>
</evidence>
<keyword evidence="5" id="KW-1003">Cell membrane</keyword>
<keyword evidence="13" id="KW-0472">Membrane</keyword>
<keyword evidence="12" id="KW-0653">Protein transport</keyword>
<organism evidence="19">
    <name type="scientific">Ixodes ricinus</name>
    <name type="common">Common tick</name>
    <name type="synonym">Acarus ricinus</name>
    <dbReference type="NCBI Taxonomy" id="34613"/>
    <lineage>
        <taxon>Eukaryota</taxon>
        <taxon>Metazoa</taxon>
        <taxon>Ecdysozoa</taxon>
        <taxon>Arthropoda</taxon>
        <taxon>Chelicerata</taxon>
        <taxon>Arachnida</taxon>
        <taxon>Acari</taxon>
        <taxon>Parasitiformes</taxon>
        <taxon>Ixodida</taxon>
        <taxon>Ixodoidea</taxon>
        <taxon>Ixodidae</taxon>
        <taxon>Ixodinae</taxon>
        <taxon>Ixodes</taxon>
    </lineage>
</organism>
<dbReference type="GO" id="GO:0005634">
    <property type="term" value="C:nucleus"/>
    <property type="evidence" value="ECO:0007669"/>
    <property type="project" value="UniProtKB-SubCell"/>
</dbReference>
<dbReference type="GO" id="GO:0005737">
    <property type="term" value="C:cytoplasm"/>
    <property type="evidence" value="ECO:0007669"/>
    <property type="project" value="UniProtKB-SubCell"/>
</dbReference>
<evidence type="ECO:0000256" key="7">
    <source>
        <dbReference type="ARBA" id="ARBA00022553"/>
    </source>
</evidence>
<keyword evidence="8" id="KW-0519">Myristate</keyword>